<dbReference type="PANTHER" id="PTHR43163:SF3">
    <property type="entry name" value="PEPTIDE ABC TRANSPORTER PERMEASE PROTEIN"/>
    <property type="match status" value="1"/>
</dbReference>
<dbReference type="Pfam" id="PF19300">
    <property type="entry name" value="BPD_transp_1_N"/>
    <property type="match status" value="1"/>
</dbReference>
<evidence type="ECO:0000256" key="2">
    <source>
        <dbReference type="ARBA" id="ARBA00022448"/>
    </source>
</evidence>
<evidence type="ECO:0000256" key="7">
    <source>
        <dbReference type="RuleBase" id="RU363032"/>
    </source>
</evidence>
<dbReference type="Gene3D" id="1.10.3720.10">
    <property type="entry name" value="MetI-like"/>
    <property type="match status" value="1"/>
</dbReference>
<dbReference type="EMBL" id="FOSQ01000001">
    <property type="protein sequence ID" value="SFK22586.1"/>
    <property type="molecule type" value="Genomic_DNA"/>
</dbReference>
<accession>A0A1I3XU99</accession>
<keyword evidence="3" id="KW-1003">Cell membrane</keyword>
<feature type="domain" description="ABC transmembrane type-1" evidence="8">
    <location>
        <begin position="95"/>
        <end position="298"/>
    </location>
</feature>
<feature type="transmembrane region" description="Helical" evidence="7">
    <location>
        <begin position="179"/>
        <end position="198"/>
    </location>
</feature>
<keyword evidence="4 7" id="KW-0812">Transmembrane</keyword>
<dbReference type="AlphaFoldDB" id="A0A1I3XU99"/>
<name>A0A1I3XU99_9PROT</name>
<dbReference type="Pfam" id="PF00528">
    <property type="entry name" value="BPD_transp_1"/>
    <property type="match status" value="1"/>
</dbReference>
<dbReference type="InterPro" id="IPR035906">
    <property type="entry name" value="MetI-like_sf"/>
</dbReference>
<dbReference type="PROSITE" id="PS50928">
    <property type="entry name" value="ABC_TM1"/>
    <property type="match status" value="1"/>
</dbReference>
<proteinExistence type="inferred from homology"/>
<dbReference type="OrthoDB" id="9805855at2"/>
<sequence>MIGFALRRLAWVLPNIVVLTFLLFATTSGWLGSPAAMMLGTDASPAAIAELNARFGFDDPIVVQYLRWAGGALTGEFGRSYSTQQPVAAMIAPAFPVTIELALWAILLAVVTSVGLNSLVVARGVVGAISTGFSIIGVTIPNFMLGATLITIFSVWLGWLPTTGWVPWDEGALLHLKHLILPVVTLFAFYFGSFSMVYRAEYRAVERQLFVRVAAAKGLSESAVSFRHVLPSAVLPVITYVGLTLGQLVGGAVVTETVFSIPGLGRLFVTAIGSYDYPVMLAVGSIILVGVMVTNLLADLALAAMNPQIRL</sequence>
<keyword evidence="5 7" id="KW-1133">Transmembrane helix</keyword>
<comment type="subcellular location">
    <subcellularLocation>
        <location evidence="1 7">Cell membrane</location>
        <topology evidence="1 7">Multi-pass membrane protein</topology>
    </subcellularLocation>
</comment>
<dbReference type="CDD" id="cd06261">
    <property type="entry name" value="TM_PBP2"/>
    <property type="match status" value="1"/>
</dbReference>
<keyword evidence="10" id="KW-1185">Reference proteome</keyword>
<gene>
    <name evidence="9" type="ORF">SAMN02745775_101619</name>
</gene>
<comment type="similarity">
    <text evidence="7">Belongs to the binding-protein-dependent transport system permease family.</text>
</comment>
<evidence type="ECO:0000256" key="5">
    <source>
        <dbReference type="ARBA" id="ARBA00022989"/>
    </source>
</evidence>
<feature type="transmembrane region" description="Helical" evidence="7">
    <location>
        <begin position="279"/>
        <end position="302"/>
    </location>
</feature>
<evidence type="ECO:0000259" key="8">
    <source>
        <dbReference type="PROSITE" id="PS50928"/>
    </source>
</evidence>
<dbReference type="GO" id="GO:0055085">
    <property type="term" value="P:transmembrane transport"/>
    <property type="evidence" value="ECO:0007669"/>
    <property type="project" value="InterPro"/>
</dbReference>
<dbReference type="InterPro" id="IPR000515">
    <property type="entry name" value="MetI-like"/>
</dbReference>
<evidence type="ECO:0000313" key="10">
    <source>
        <dbReference type="Proteomes" id="UP000199473"/>
    </source>
</evidence>
<dbReference type="STRING" id="1123062.SAMN02745775_101619"/>
<evidence type="ECO:0000256" key="4">
    <source>
        <dbReference type="ARBA" id="ARBA00022692"/>
    </source>
</evidence>
<feature type="transmembrane region" description="Helical" evidence="7">
    <location>
        <begin position="237"/>
        <end position="259"/>
    </location>
</feature>
<dbReference type="RefSeq" id="WP_092955302.1">
    <property type="nucleotide sequence ID" value="NZ_FOSQ01000001.1"/>
</dbReference>
<dbReference type="InterPro" id="IPR045621">
    <property type="entry name" value="BPD_transp_1_N"/>
</dbReference>
<evidence type="ECO:0000313" key="9">
    <source>
        <dbReference type="EMBL" id="SFK22586.1"/>
    </source>
</evidence>
<evidence type="ECO:0000256" key="3">
    <source>
        <dbReference type="ARBA" id="ARBA00022475"/>
    </source>
</evidence>
<dbReference type="Proteomes" id="UP000199473">
    <property type="component" value="Unassembled WGS sequence"/>
</dbReference>
<keyword evidence="6 7" id="KW-0472">Membrane</keyword>
<feature type="transmembrane region" description="Helical" evidence="7">
    <location>
        <begin position="133"/>
        <end position="159"/>
    </location>
</feature>
<keyword evidence="2 7" id="KW-0813">Transport</keyword>
<protein>
    <submittedName>
        <fullName evidence="9">Peptide/nickel transport system permease protein</fullName>
    </submittedName>
</protein>
<feature type="transmembrane region" description="Helical" evidence="7">
    <location>
        <begin position="101"/>
        <end position="121"/>
    </location>
</feature>
<dbReference type="SUPFAM" id="SSF161098">
    <property type="entry name" value="MetI-like"/>
    <property type="match status" value="1"/>
</dbReference>
<dbReference type="PANTHER" id="PTHR43163">
    <property type="entry name" value="DIPEPTIDE TRANSPORT SYSTEM PERMEASE PROTEIN DPPB-RELATED"/>
    <property type="match status" value="1"/>
</dbReference>
<feature type="transmembrane region" description="Helical" evidence="7">
    <location>
        <begin position="12"/>
        <end position="31"/>
    </location>
</feature>
<evidence type="ECO:0000256" key="1">
    <source>
        <dbReference type="ARBA" id="ARBA00004651"/>
    </source>
</evidence>
<evidence type="ECO:0000256" key="6">
    <source>
        <dbReference type="ARBA" id="ARBA00023136"/>
    </source>
</evidence>
<organism evidence="9 10">
    <name type="scientific">Falsiroseomonas stagni DSM 19981</name>
    <dbReference type="NCBI Taxonomy" id="1123062"/>
    <lineage>
        <taxon>Bacteria</taxon>
        <taxon>Pseudomonadati</taxon>
        <taxon>Pseudomonadota</taxon>
        <taxon>Alphaproteobacteria</taxon>
        <taxon>Acetobacterales</taxon>
        <taxon>Roseomonadaceae</taxon>
        <taxon>Falsiroseomonas</taxon>
    </lineage>
</organism>
<reference evidence="9 10" key="1">
    <citation type="submission" date="2016-10" db="EMBL/GenBank/DDBJ databases">
        <authorList>
            <person name="de Groot N.N."/>
        </authorList>
    </citation>
    <scope>NUCLEOTIDE SEQUENCE [LARGE SCALE GENOMIC DNA]</scope>
    <source>
        <strain evidence="9 10">DSM 19981</strain>
    </source>
</reference>
<dbReference type="GO" id="GO:0005886">
    <property type="term" value="C:plasma membrane"/>
    <property type="evidence" value="ECO:0007669"/>
    <property type="project" value="UniProtKB-SubCell"/>
</dbReference>